<dbReference type="RefSeq" id="XP_018017689.1">
    <property type="nucleotide sequence ID" value="XM_018162200.2"/>
</dbReference>
<feature type="coiled-coil region" evidence="3">
    <location>
        <begin position="795"/>
        <end position="881"/>
    </location>
</feature>
<dbReference type="KEGG" id="hazt:108674263"/>
<dbReference type="GO" id="GO:0006355">
    <property type="term" value="P:regulation of DNA-templated transcription"/>
    <property type="evidence" value="ECO:0007669"/>
    <property type="project" value="InterPro"/>
</dbReference>
<evidence type="ECO:0000256" key="4">
    <source>
        <dbReference type="SAM" id="MobiDB-lite"/>
    </source>
</evidence>
<feature type="region of interest" description="Disordered" evidence="4">
    <location>
        <begin position="473"/>
        <end position="500"/>
    </location>
</feature>
<feature type="compositionally biased region" description="Polar residues" evidence="4">
    <location>
        <begin position="130"/>
        <end position="140"/>
    </location>
</feature>
<feature type="region of interest" description="Disordered" evidence="4">
    <location>
        <begin position="637"/>
        <end position="676"/>
    </location>
</feature>
<dbReference type="GeneID" id="108674263"/>
<feature type="region of interest" description="Disordered" evidence="4">
    <location>
        <begin position="550"/>
        <end position="570"/>
    </location>
</feature>
<gene>
    <name evidence="6" type="primary">LOC108674263</name>
</gene>
<feature type="compositionally biased region" description="Polar residues" evidence="4">
    <location>
        <begin position="559"/>
        <end position="570"/>
    </location>
</feature>
<organism evidence="5 6">
    <name type="scientific">Hyalella azteca</name>
    <name type="common">Amphipod</name>
    <dbReference type="NCBI Taxonomy" id="294128"/>
    <lineage>
        <taxon>Eukaryota</taxon>
        <taxon>Metazoa</taxon>
        <taxon>Ecdysozoa</taxon>
        <taxon>Arthropoda</taxon>
        <taxon>Crustacea</taxon>
        <taxon>Multicrustacea</taxon>
        <taxon>Malacostraca</taxon>
        <taxon>Eumalacostraca</taxon>
        <taxon>Peracarida</taxon>
        <taxon>Amphipoda</taxon>
        <taxon>Senticaudata</taxon>
        <taxon>Talitrida</taxon>
        <taxon>Talitroidea</taxon>
        <taxon>Hyalellidae</taxon>
        <taxon>Hyalella</taxon>
    </lineage>
</organism>
<feature type="region of interest" description="Disordered" evidence="4">
    <location>
        <begin position="1"/>
        <end position="95"/>
    </location>
</feature>
<dbReference type="Gene3D" id="1.20.5.4090">
    <property type="match status" value="1"/>
</dbReference>
<proteinExistence type="inferred from homology"/>
<dbReference type="InterPro" id="IPR019139">
    <property type="entry name" value="LRRFIP1/2"/>
</dbReference>
<reference evidence="6" key="1">
    <citation type="submission" date="2025-08" db="UniProtKB">
        <authorList>
            <consortium name="RefSeq"/>
        </authorList>
    </citation>
    <scope>IDENTIFICATION</scope>
    <source>
        <tissue evidence="6">Whole organism</tissue>
    </source>
</reference>
<evidence type="ECO:0000313" key="5">
    <source>
        <dbReference type="Proteomes" id="UP000694843"/>
    </source>
</evidence>
<accession>A0A8B7NV94</accession>
<dbReference type="OrthoDB" id="10028421at2759"/>
<name>A0A8B7NV94_HYAAZ</name>
<feature type="region of interest" description="Disordered" evidence="4">
    <location>
        <begin position="128"/>
        <end position="148"/>
    </location>
</feature>
<evidence type="ECO:0000256" key="1">
    <source>
        <dbReference type="ARBA" id="ARBA00008275"/>
    </source>
</evidence>
<dbReference type="PANTHER" id="PTHR19212">
    <property type="entry name" value="LEUCINE RICH REPEAT IN FLII INTERACTING PROTEIN"/>
    <property type="match status" value="1"/>
</dbReference>
<feature type="coiled-coil region" evidence="3">
    <location>
        <begin position="948"/>
        <end position="1077"/>
    </location>
</feature>
<evidence type="ECO:0000256" key="3">
    <source>
        <dbReference type="SAM" id="Coils"/>
    </source>
</evidence>
<keyword evidence="5" id="KW-1185">Reference proteome</keyword>
<keyword evidence="2 3" id="KW-0175">Coiled coil</keyword>
<feature type="compositionally biased region" description="Basic residues" evidence="4">
    <location>
        <begin position="41"/>
        <end position="56"/>
    </location>
</feature>
<feature type="region of interest" description="Disordered" evidence="4">
    <location>
        <begin position="214"/>
        <end position="254"/>
    </location>
</feature>
<comment type="similarity">
    <text evidence="1">Belongs to the LRRFIP family.</text>
</comment>
<feature type="compositionally biased region" description="Polar residues" evidence="4">
    <location>
        <begin position="79"/>
        <end position="95"/>
    </location>
</feature>
<feature type="compositionally biased region" description="Low complexity" evidence="4">
    <location>
        <begin position="739"/>
        <end position="758"/>
    </location>
</feature>
<feature type="compositionally biased region" description="Low complexity" evidence="4">
    <location>
        <begin position="658"/>
        <end position="675"/>
    </location>
</feature>
<feature type="region of interest" description="Disordered" evidence="4">
    <location>
        <begin position="715"/>
        <end position="793"/>
    </location>
</feature>
<sequence>MSRFFSFIKKKGDKDGGEFPASPPPSPLAKSKSEGEGKSVKQVKKRSNKRERHKRPAGPSAPSEDGSSLETEPVELISTDANGNSMTGKIKSTSNSNAGEMVLKITAEGECDSLGDVDSISEEEIANGKVNRTNISSSAPQEDESVVENENQDGIIIEDGCRINIDVTVNGHGNIHESAVTKVSFSGTNDDSLVDDFMDEAFDDLEVEVEIKEETSVLSTSECNGDENEQSKVLASSSPAEKYSDSPNEPMKVDVDDIPSVVLRPLSTDTAVTHYSSCEPGSDVFDSASDEFHDAPDVLNSSGFPSDTIQLSSDILAEPSVEYADDVGDIHNSEDVSLDLRTNYTPKDLEFCFEVPSKGRTSFLAGEIIEARNQIEVDIPTVISSESAQPNNINASMLPDDGINDGSSNCPVSTNHEFPPTEKFSSNDDCVIPESDSVFSPTMSDCETPEDETPESKKCVVICDVPSFQCDPKDFSDRPTPVESVDNARLDSDPSSPTTTDVNDVCCGVNLVCDSKEADFVEVLCEAKDTIETISLQGPEAAIGQINADEAHTVDSSKPETASSNGTTDDNLFCRDDSIEKNVHVAVEAAPNATVDLSVVAESDISGVADHRAESRAISTPILNGSLISFSCDVSADAGDAPTEPQPNDRKRSSTCASEDSSQRSSRSSFKQQMSLEDELSKYDDKMIKEEAEARLAQRRAARAEARELRLRELEKQQQQNPENNDDASDVSDGGSGGRSSSTRATSAAATACTNSVAGHHHTPGTVPPPPPLPQYTRHSSEESNPDDPASSKDLRELEEKFRGAMISNAQLDNEKTQLTYQVELLKDVRADITEQLTQLKKEHKKKCSEHEQLRKVYAKLQEESRKLRRVLEQRDELIQEYGLVVVGGVAEEDEEDDEADEDLVAREETEDGLVLPRPVPMKRVLLSQEAAEILEKGAAKGSLEWRLRRVVEHKRELEDELRRVNLELEEQVNNQRLNNCLDSNIQKEANKTVNEYKFRVQRAEAEVSSLQANVNRLEVLVTRYKTQVEELEKSEEELKVEKRKLQRELREAQGRLEELETTNSHLLRRFEKLKNARSNLLKDLSQDPV</sequence>
<dbReference type="PANTHER" id="PTHR19212:SF0">
    <property type="entry name" value="LD07988P"/>
    <property type="match status" value="1"/>
</dbReference>
<dbReference type="Proteomes" id="UP000694843">
    <property type="component" value="Unplaced"/>
</dbReference>
<evidence type="ECO:0000256" key="2">
    <source>
        <dbReference type="ARBA" id="ARBA00023054"/>
    </source>
</evidence>
<evidence type="ECO:0000313" key="6">
    <source>
        <dbReference type="RefSeq" id="XP_018017689.1"/>
    </source>
</evidence>
<dbReference type="Pfam" id="PF09738">
    <property type="entry name" value="LRRFIP"/>
    <property type="match status" value="1"/>
</dbReference>
<protein>
    <submittedName>
        <fullName evidence="6">Uncharacterized protein LOC108674263 isoform X1</fullName>
    </submittedName>
</protein>
<dbReference type="AlphaFoldDB" id="A0A8B7NV94"/>